<name>A0A9Q3JIY4_9BASI</name>
<accession>A0A9Q3JIY4</accession>
<protein>
    <submittedName>
        <fullName evidence="2">Uncharacterized protein</fullName>
    </submittedName>
</protein>
<proteinExistence type="predicted"/>
<sequence length="74" mass="8316">MFPCYAEMDALFGHKPNVTPIASYDFQEKDSLSGDDDDDVLLDKENNGLESPLNLDPLINNDDDLVQVENLQDE</sequence>
<dbReference type="EMBL" id="AVOT02073269">
    <property type="protein sequence ID" value="MBW0562831.1"/>
    <property type="molecule type" value="Genomic_DNA"/>
</dbReference>
<evidence type="ECO:0000313" key="3">
    <source>
        <dbReference type="Proteomes" id="UP000765509"/>
    </source>
</evidence>
<keyword evidence="3" id="KW-1185">Reference proteome</keyword>
<evidence type="ECO:0000256" key="1">
    <source>
        <dbReference type="SAM" id="MobiDB-lite"/>
    </source>
</evidence>
<gene>
    <name evidence="2" type="ORF">O181_102546</name>
</gene>
<feature type="region of interest" description="Disordered" evidence="1">
    <location>
        <begin position="29"/>
        <end position="61"/>
    </location>
</feature>
<organism evidence="2 3">
    <name type="scientific">Austropuccinia psidii MF-1</name>
    <dbReference type="NCBI Taxonomy" id="1389203"/>
    <lineage>
        <taxon>Eukaryota</taxon>
        <taxon>Fungi</taxon>
        <taxon>Dikarya</taxon>
        <taxon>Basidiomycota</taxon>
        <taxon>Pucciniomycotina</taxon>
        <taxon>Pucciniomycetes</taxon>
        <taxon>Pucciniales</taxon>
        <taxon>Sphaerophragmiaceae</taxon>
        <taxon>Austropuccinia</taxon>
    </lineage>
</organism>
<reference evidence="2" key="1">
    <citation type="submission" date="2021-03" db="EMBL/GenBank/DDBJ databases">
        <title>Draft genome sequence of rust myrtle Austropuccinia psidii MF-1, a brazilian biotype.</title>
        <authorList>
            <person name="Quecine M.C."/>
            <person name="Pachon D.M.R."/>
            <person name="Bonatelli M.L."/>
            <person name="Correr F.H."/>
            <person name="Franceschini L.M."/>
            <person name="Leite T.F."/>
            <person name="Margarido G.R.A."/>
            <person name="Almeida C.A."/>
            <person name="Ferrarezi J.A."/>
            <person name="Labate C.A."/>
        </authorList>
    </citation>
    <scope>NUCLEOTIDE SEQUENCE</scope>
    <source>
        <strain evidence="2">MF-1</strain>
    </source>
</reference>
<dbReference type="Proteomes" id="UP000765509">
    <property type="component" value="Unassembled WGS sequence"/>
</dbReference>
<comment type="caution">
    <text evidence="2">The sequence shown here is derived from an EMBL/GenBank/DDBJ whole genome shotgun (WGS) entry which is preliminary data.</text>
</comment>
<dbReference type="AlphaFoldDB" id="A0A9Q3JIY4"/>
<evidence type="ECO:0000313" key="2">
    <source>
        <dbReference type="EMBL" id="MBW0562831.1"/>
    </source>
</evidence>